<reference evidence="2" key="1">
    <citation type="submission" date="2021-01" db="EMBL/GenBank/DDBJ databases">
        <authorList>
            <person name="Corre E."/>
            <person name="Pelletier E."/>
            <person name="Niang G."/>
            <person name="Scheremetjew M."/>
            <person name="Finn R."/>
            <person name="Kale V."/>
            <person name="Holt S."/>
            <person name="Cochrane G."/>
            <person name="Meng A."/>
            <person name="Brown T."/>
            <person name="Cohen L."/>
        </authorList>
    </citation>
    <scope>NUCLEOTIDE SEQUENCE</scope>
    <source>
        <strain evidence="2">RCC3387</strain>
    </source>
</reference>
<feature type="region of interest" description="Disordered" evidence="1">
    <location>
        <begin position="388"/>
        <end position="440"/>
    </location>
</feature>
<sequence>MAALRDNFAKEVYQRRFFGHYYDQRGRVGATRAQWISMLGRLGFRSEHEAGEVFDEMLLETPEVEAAGEEPKLVMSQLLAFERRWLLTASGRGFSAGPQRLLRALLQRGGTALRGWRLFMESKRGDGRVNMQAFAAGCKRLGLGEHHAKLWADFHRVLPNGRSDMPMTPLSFRDVDVDGEEWANLVEFGDALQGALGMDTEKAWAFLDRHHQRFLTLAEFASGAEALGFQGDTTLLFQGLDASGIGRLKREDLDYICVQLKSVVPYAKRDAIHSGETLVEYFGREVATSPTRRTGSTSRPSRARSAPNSRGGGAKNSGQASFAPPPRGAKPSPPTTVHLREPWDKGVYDHSFFNESHPRSPTKYYFSNPTVLTGPAPFVHIQESTLHSRVRAMSSPKRREKASTQEGRVSREGRSTFMDPSDDFFVGDDASSSSSDPFTA</sequence>
<dbReference type="EMBL" id="HBGW01009876">
    <property type="protein sequence ID" value="CAD9508799.1"/>
    <property type="molecule type" value="Transcribed_RNA"/>
</dbReference>
<feature type="compositionally biased region" description="Pro residues" evidence="1">
    <location>
        <begin position="323"/>
        <end position="334"/>
    </location>
</feature>
<dbReference type="AlphaFoldDB" id="A0A7S2I4G4"/>
<accession>A0A7S2I4G4</accession>
<name>A0A7S2I4G4_9DINO</name>
<feature type="compositionally biased region" description="Polar residues" evidence="1">
    <location>
        <begin position="430"/>
        <end position="440"/>
    </location>
</feature>
<gene>
    <name evidence="2" type="ORF">BRAN1462_LOCUS6331</name>
</gene>
<proteinExistence type="predicted"/>
<evidence type="ECO:0008006" key="3">
    <source>
        <dbReference type="Google" id="ProtNLM"/>
    </source>
</evidence>
<feature type="region of interest" description="Disordered" evidence="1">
    <location>
        <begin position="287"/>
        <end position="341"/>
    </location>
</feature>
<organism evidence="2">
    <name type="scientific">Zooxanthella nutricula</name>
    <dbReference type="NCBI Taxonomy" id="1333877"/>
    <lineage>
        <taxon>Eukaryota</taxon>
        <taxon>Sar</taxon>
        <taxon>Alveolata</taxon>
        <taxon>Dinophyceae</taxon>
        <taxon>Peridiniales</taxon>
        <taxon>Peridiniales incertae sedis</taxon>
        <taxon>Zooxanthella</taxon>
    </lineage>
</organism>
<protein>
    <recommendedName>
        <fullName evidence="3">Calmodulin</fullName>
    </recommendedName>
</protein>
<evidence type="ECO:0000256" key="1">
    <source>
        <dbReference type="SAM" id="MobiDB-lite"/>
    </source>
</evidence>
<feature type="compositionally biased region" description="Low complexity" evidence="1">
    <location>
        <begin position="287"/>
        <end position="309"/>
    </location>
</feature>
<evidence type="ECO:0000313" key="2">
    <source>
        <dbReference type="EMBL" id="CAD9508799.1"/>
    </source>
</evidence>